<comment type="caution">
    <text evidence="2">The sequence shown here is derived from an EMBL/GenBank/DDBJ whole genome shotgun (WGS) entry which is preliminary data.</text>
</comment>
<name>A0AAV4GN41_9GAST</name>
<keyword evidence="1" id="KW-0472">Membrane</keyword>
<dbReference type="EMBL" id="BMAT01005066">
    <property type="protein sequence ID" value="GFR86884.1"/>
    <property type="molecule type" value="Genomic_DNA"/>
</dbReference>
<organism evidence="2 3">
    <name type="scientific">Elysia marginata</name>
    <dbReference type="NCBI Taxonomy" id="1093978"/>
    <lineage>
        <taxon>Eukaryota</taxon>
        <taxon>Metazoa</taxon>
        <taxon>Spiralia</taxon>
        <taxon>Lophotrochozoa</taxon>
        <taxon>Mollusca</taxon>
        <taxon>Gastropoda</taxon>
        <taxon>Heterobranchia</taxon>
        <taxon>Euthyneura</taxon>
        <taxon>Panpulmonata</taxon>
        <taxon>Sacoglossa</taxon>
        <taxon>Placobranchoidea</taxon>
        <taxon>Plakobranchidae</taxon>
        <taxon>Elysia</taxon>
    </lineage>
</organism>
<feature type="transmembrane region" description="Helical" evidence="1">
    <location>
        <begin position="6"/>
        <end position="31"/>
    </location>
</feature>
<evidence type="ECO:0000256" key="1">
    <source>
        <dbReference type="SAM" id="Phobius"/>
    </source>
</evidence>
<proteinExistence type="predicted"/>
<evidence type="ECO:0000313" key="2">
    <source>
        <dbReference type="EMBL" id="GFR86884.1"/>
    </source>
</evidence>
<gene>
    <name evidence="2" type="ORF">ElyMa_002478200</name>
</gene>
<dbReference type="Proteomes" id="UP000762676">
    <property type="component" value="Unassembled WGS sequence"/>
</dbReference>
<dbReference type="AlphaFoldDB" id="A0AAV4GN41"/>
<sequence>MIIVAVVVIVVVVVVVAAAAAAVVVVVVILVRGGGGRREKDTSNFLCYSHVPVKDSRFLLSPHQHLLSFDSTLCYVKTHVFSTLHTNISSALTPHSAIFDANSTFNDGLDGSAPLVFFDRTANALVVSPFNNFMSASMWQEDHAPNLNLGIMGGVDSLPAGFEHKTLVYCSDQGIGHALEGWGEVMRKVYNKTQNVTDYHARQDLSLTHLGYWTDNGAFYYYHQVAGKNYEATLLDIEKNANDLNIPYR</sequence>
<keyword evidence="3" id="KW-1185">Reference proteome</keyword>
<reference evidence="2 3" key="1">
    <citation type="journal article" date="2021" name="Elife">
        <title>Chloroplast acquisition without the gene transfer in kleptoplastic sea slugs, Plakobranchus ocellatus.</title>
        <authorList>
            <person name="Maeda T."/>
            <person name="Takahashi S."/>
            <person name="Yoshida T."/>
            <person name="Shimamura S."/>
            <person name="Takaki Y."/>
            <person name="Nagai Y."/>
            <person name="Toyoda A."/>
            <person name="Suzuki Y."/>
            <person name="Arimoto A."/>
            <person name="Ishii H."/>
            <person name="Satoh N."/>
            <person name="Nishiyama T."/>
            <person name="Hasebe M."/>
            <person name="Maruyama T."/>
            <person name="Minagawa J."/>
            <person name="Obokata J."/>
            <person name="Shigenobu S."/>
        </authorList>
    </citation>
    <scope>NUCLEOTIDE SEQUENCE [LARGE SCALE GENOMIC DNA]</scope>
</reference>
<keyword evidence="1" id="KW-0812">Transmembrane</keyword>
<protein>
    <submittedName>
        <fullName evidence="2">Non-lysosomal glucosylceramidase</fullName>
    </submittedName>
</protein>
<evidence type="ECO:0000313" key="3">
    <source>
        <dbReference type="Proteomes" id="UP000762676"/>
    </source>
</evidence>
<keyword evidence="1" id="KW-1133">Transmembrane helix</keyword>
<accession>A0AAV4GN41</accession>